<dbReference type="RefSeq" id="WP_129752060.1">
    <property type="nucleotide sequence ID" value="NZ_JUIW01000010.1"/>
</dbReference>
<comment type="similarity">
    <text evidence="1">Belongs to the cycloisomerase 2 family.</text>
</comment>
<evidence type="ECO:0000313" key="4">
    <source>
        <dbReference type="Proteomes" id="UP000289775"/>
    </source>
</evidence>
<dbReference type="InterPro" id="IPR015943">
    <property type="entry name" value="WD40/YVTN_repeat-like_dom_sf"/>
</dbReference>
<organism evidence="3 4">
    <name type="scientific">Flavobacterium beibuense</name>
    <dbReference type="NCBI Taxonomy" id="657326"/>
    <lineage>
        <taxon>Bacteria</taxon>
        <taxon>Pseudomonadati</taxon>
        <taxon>Bacteroidota</taxon>
        <taxon>Flavobacteriia</taxon>
        <taxon>Flavobacteriales</taxon>
        <taxon>Flavobacteriaceae</taxon>
        <taxon>Flavobacterium</taxon>
    </lineage>
</organism>
<name>A0A444W6V6_9FLAO</name>
<accession>A0A444W6V6</accession>
<dbReference type="PANTHER" id="PTHR30344">
    <property type="entry name" value="6-PHOSPHOGLUCONOLACTONASE-RELATED"/>
    <property type="match status" value="1"/>
</dbReference>
<keyword evidence="2" id="KW-0313">Glucose metabolism</keyword>
<dbReference type="InterPro" id="IPR019405">
    <property type="entry name" value="Lactonase_7-beta_prop"/>
</dbReference>
<evidence type="ECO:0000313" key="3">
    <source>
        <dbReference type="EMBL" id="RYJ41607.1"/>
    </source>
</evidence>
<reference evidence="3 4" key="1">
    <citation type="submission" date="2014-12" db="EMBL/GenBank/DDBJ databases">
        <title>Genome sequence of Flavobacterium beibuense RSKm HC5.</title>
        <authorList>
            <person name="Kim J.F."/>
            <person name="Song J.Y."/>
            <person name="Kwak M.-J."/>
            <person name="Lee S.-W."/>
        </authorList>
    </citation>
    <scope>NUCLEOTIDE SEQUENCE [LARGE SCALE GENOMIC DNA]</scope>
    <source>
        <strain evidence="3 4">RSKm HC5</strain>
    </source>
</reference>
<dbReference type="InterPro" id="IPR011048">
    <property type="entry name" value="Haem_d1_sf"/>
</dbReference>
<protein>
    <submittedName>
        <fullName evidence="3">6-phosphogluconolactonase</fullName>
    </submittedName>
</protein>
<gene>
    <name evidence="3" type="ORF">NU09_2981</name>
</gene>
<evidence type="ECO:0000256" key="2">
    <source>
        <dbReference type="ARBA" id="ARBA00022526"/>
    </source>
</evidence>
<dbReference type="GO" id="GO:0017057">
    <property type="term" value="F:6-phosphogluconolactonase activity"/>
    <property type="evidence" value="ECO:0007669"/>
    <property type="project" value="TreeGrafter"/>
</dbReference>
<keyword evidence="4" id="KW-1185">Reference proteome</keyword>
<dbReference type="SUPFAM" id="SSF51004">
    <property type="entry name" value="C-terminal (heme d1) domain of cytochrome cd1-nitrite reductase"/>
    <property type="match status" value="1"/>
</dbReference>
<sequence length="370" mass="40815">MNSKSFLISLILLFLSYKGYSQTYAFFGSYNHDKNKEGLYVYELDTIKGSLKKATSAKIHNPSYLTLSPTGNFIYACTDTKTPNAGSVSSFAFNPVKKTITFVNSQSGGGENPVYCAVHPSGNWLINGNYTESGISLCPLNIDGSIEPPVQLLRYFEGSVNPERQGNSHIHSTVFSPDGKFVFVPDLGSDKIRCFEFDTLTKQPLTEIAPIKTPPGSGPRHFTFHPNGEYAYCIEELTGIVTVYEYRNGELKLAQEIATHEDSITEGFESSDVHCTPDGRFLYATNRGTENNIAIFSIRENGTLKNIGYQSTFGKHPRTFAIDSTGNFLIVTNVNSSSAVVFRINKTTGQLTKTSETAIEHVSCVKIKTY</sequence>
<comment type="caution">
    <text evidence="3">The sequence shown here is derived from an EMBL/GenBank/DDBJ whole genome shotgun (WGS) entry which is preliminary data.</text>
</comment>
<dbReference type="Gene3D" id="2.130.10.10">
    <property type="entry name" value="YVTN repeat-like/Quinoprotein amine dehydrogenase"/>
    <property type="match status" value="1"/>
</dbReference>
<dbReference type="GO" id="GO:0006006">
    <property type="term" value="P:glucose metabolic process"/>
    <property type="evidence" value="ECO:0007669"/>
    <property type="project" value="UniProtKB-KW"/>
</dbReference>
<dbReference type="Proteomes" id="UP000289775">
    <property type="component" value="Unassembled WGS sequence"/>
</dbReference>
<dbReference type="Pfam" id="PF10282">
    <property type="entry name" value="Lactonase"/>
    <property type="match status" value="1"/>
</dbReference>
<dbReference type="InterPro" id="IPR050282">
    <property type="entry name" value="Cycloisomerase_2"/>
</dbReference>
<keyword evidence="2" id="KW-0119">Carbohydrate metabolism</keyword>
<dbReference type="PANTHER" id="PTHR30344:SF1">
    <property type="entry name" value="6-PHOSPHOGLUCONOLACTONASE"/>
    <property type="match status" value="1"/>
</dbReference>
<evidence type="ECO:0000256" key="1">
    <source>
        <dbReference type="ARBA" id="ARBA00005564"/>
    </source>
</evidence>
<dbReference type="EMBL" id="JUIW01000010">
    <property type="protein sequence ID" value="RYJ41607.1"/>
    <property type="molecule type" value="Genomic_DNA"/>
</dbReference>
<dbReference type="OrthoDB" id="9790815at2"/>
<dbReference type="AlphaFoldDB" id="A0A444W6V6"/>
<proteinExistence type="inferred from homology"/>